<comment type="caution">
    <text evidence="7">The sequence shown here is derived from an EMBL/GenBank/DDBJ whole genome shotgun (WGS) entry which is preliminary data.</text>
</comment>
<dbReference type="GO" id="GO:0005886">
    <property type="term" value="C:plasma membrane"/>
    <property type="evidence" value="ECO:0007669"/>
    <property type="project" value="TreeGrafter"/>
</dbReference>
<proteinExistence type="inferred from homology"/>
<feature type="transmembrane region" description="Helical" evidence="6">
    <location>
        <begin position="28"/>
        <end position="49"/>
    </location>
</feature>
<accession>A0AAW0C4G9</accession>
<evidence type="ECO:0000256" key="2">
    <source>
        <dbReference type="ARBA" id="ARBA00008974"/>
    </source>
</evidence>
<evidence type="ECO:0000313" key="8">
    <source>
        <dbReference type="Proteomes" id="UP001383192"/>
    </source>
</evidence>
<evidence type="ECO:0000256" key="4">
    <source>
        <dbReference type="ARBA" id="ARBA00022989"/>
    </source>
</evidence>
<dbReference type="Proteomes" id="UP001383192">
    <property type="component" value="Unassembled WGS sequence"/>
</dbReference>
<keyword evidence="8" id="KW-1185">Reference proteome</keyword>
<name>A0AAW0C4G9_9AGAR</name>
<keyword evidence="3 6" id="KW-0812">Transmembrane</keyword>
<evidence type="ECO:0000256" key="3">
    <source>
        <dbReference type="ARBA" id="ARBA00022692"/>
    </source>
</evidence>
<dbReference type="Pfam" id="PF02133">
    <property type="entry name" value="Transp_cyt_pur"/>
    <property type="match status" value="1"/>
</dbReference>
<sequence length="89" mass="9353">MSGLSNMATLVVNAPDFASRASTPSAAVWPQIISVPLTFGLVCFIGIIVSSSSQTIYGETIWSPIDLLDRFLDDSPSSATRFGVSAVIS</sequence>
<dbReference type="PANTHER" id="PTHR30618">
    <property type="entry name" value="NCS1 FAMILY PURINE/PYRIMIDINE TRANSPORTER"/>
    <property type="match status" value="1"/>
</dbReference>
<keyword evidence="5 6" id="KW-0472">Membrane</keyword>
<evidence type="ECO:0000256" key="6">
    <source>
        <dbReference type="SAM" id="Phobius"/>
    </source>
</evidence>
<protein>
    <submittedName>
        <fullName evidence="7">Uracil permease</fullName>
    </submittedName>
</protein>
<evidence type="ECO:0000313" key="7">
    <source>
        <dbReference type="EMBL" id="KAK7034533.1"/>
    </source>
</evidence>
<keyword evidence="4 6" id="KW-1133">Transmembrane helix</keyword>
<dbReference type="PANTHER" id="PTHR30618:SF2">
    <property type="entry name" value="ALLANTOIN PERMEASE-RELATED"/>
    <property type="match status" value="1"/>
</dbReference>
<evidence type="ECO:0000256" key="1">
    <source>
        <dbReference type="ARBA" id="ARBA00004141"/>
    </source>
</evidence>
<dbReference type="AlphaFoldDB" id="A0AAW0C4G9"/>
<reference evidence="7 8" key="1">
    <citation type="submission" date="2024-01" db="EMBL/GenBank/DDBJ databases">
        <title>A draft genome for a cacao thread blight-causing isolate of Paramarasmius palmivorus.</title>
        <authorList>
            <person name="Baruah I.K."/>
            <person name="Bukari Y."/>
            <person name="Amoako-Attah I."/>
            <person name="Meinhardt L.W."/>
            <person name="Bailey B.A."/>
            <person name="Cohen S.P."/>
        </authorList>
    </citation>
    <scope>NUCLEOTIDE SEQUENCE [LARGE SCALE GENOMIC DNA]</scope>
    <source>
        <strain evidence="7 8">GH-12</strain>
    </source>
</reference>
<dbReference type="InterPro" id="IPR001248">
    <property type="entry name" value="Pur-cyt_permease"/>
</dbReference>
<dbReference type="Gene3D" id="1.10.4160.10">
    <property type="entry name" value="Hydantoin permease"/>
    <property type="match status" value="1"/>
</dbReference>
<organism evidence="7 8">
    <name type="scientific">Paramarasmius palmivorus</name>
    <dbReference type="NCBI Taxonomy" id="297713"/>
    <lineage>
        <taxon>Eukaryota</taxon>
        <taxon>Fungi</taxon>
        <taxon>Dikarya</taxon>
        <taxon>Basidiomycota</taxon>
        <taxon>Agaricomycotina</taxon>
        <taxon>Agaricomycetes</taxon>
        <taxon>Agaricomycetidae</taxon>
        <taxon>Agaricales</taxon>
        <taxon>Marasmiineae</taxon>
        <taxon>Marasmiaceae</taxon>
        <taxon>Paramarasmius</taxon>
    </lineage>
</organism>
<gene>
    <name evidence="7" type="primary">fur4_1</name>
    <name evidence="7" type="ORF">VNI00_012380</name>
</gene>
<dbReference type="InterPro" id="IPR045225">
    <property type="entry name" value="Uracil/uridine/allantoin_perm"/>
</dbReference>
<dbReference type="EMBL" id="JAYKXP010000057">
    <property type="protein sequence ID" value="KAK7034533.1"/>
    <property type="molecule type" value="Genomic_DNA"/>
</dbReference>
<dbReference type="GO" id="GO:0015205">
    <property type="term" value="F:nucleobase transmembrane transporter activity"/>
    <property type="evidence" value="ECO:0007669"/>
    <property type="project" value="TreeGrafter"/>
</dbReference>
<comment type="similarity">
    <text evidence="2">Belongs to the purine-cytosine permease (2.A.39) family.</text>
</comment>
<evidence type="ECO:0000256" key="5">
    <source>
        <dbReference type="ARBA" id="ARBA00023136"/>
    </source>
</evidence>
<comment type="subcellular location">
    <subcellularLocation>
        <location evidence="1">Membrane</location>
        <topology evidence="1">Multi-pass membrane protein</topology>
    </subcellularLocation>
</comment>